<reference evidence="1 2" key="1">
    <citation type="submission" date="2023-07" db="EMBL/GenBank/DDBJ databases">
        <title>Genomic Encyclopedia of Type Strains, Phase IV (KMG-IV): sequencing the most valuable type-strain genomes for metagenomic binning, comparative biology and taxonomic classification.</title>
        <authorList>
            <person name="Goeker M."/>
        </authorList>
    </citation>
    <scope>NUCLEOTIDE SEQUENCE [LARGE SCALE GENOMIC DNA]</scope>
    <source>
        <strain evidence="1 2">DSM 18695</strain>
    </source>
</reference>
<gene>
    <name evidence="1" type="ORF">QO010_004110</name>
</gene>
<sequence length="310" mass="35207">MIEIRGLTPRELHQKFEVEARAHRNILMQRGVGLAAEWRDFGRFLMDLGPRPSPDHRLVLLNRFERTFGPGRAQWLNDEEEAQHIVAFDRQMQAKAAEQQRILEEAAALRARRGQTPQSSYGQWTSLGGQTVSYTDVAKRLNLPPSALAKVLAAGRSPDELVKRAASADEVINEKADWLPPDPERRKTFLQAFRMWHLQVQPSFSRAATPAFLFLYSALQMMRESRDQLISESLWQPLGDRATRARDAHPAWNRYCDFMSRAQVALLEIPIYASYSLLSDLDALHDRVVAAERRFRLPAAPAAKQGAKAA</sequence>
<keyword evidence="2" id="KW-1185">Reference proteome</keyword>
<comment type="caution">
    <text evidence="1">The sequence shown here is derived from an EMBL/GenBank/DDBJ whole genome shotgun (WGS) entry which is preliminary data.</text>
</comment>
<evidence type="ECO:0000313" key="2">
    <source>
        <dbReference type="Proteomes" id="UP001228905"/>
    </source>
</evidence>
<protein>
    <submittedName>
        <fullName evidence="1">Uncharacterized protein</fullName>
    </submittedName>
</protein>
<evidence type="ECO:0000313" key="1">
    <source>
        <dbReference type="EMBL" id="MDQ0466317.1"/>
    </source>
</evidence>
<dbReference type="RefSeq" id="WP_307352327.1">
    <property type="nucleotide sequence ID" value="NZ_JAUSVS010000010.1"/>
</dbReference>
<accession>A0ABU0IWB9</accession>
<proteinExistence type="predicted"/>
<dbReference type="Proteomes" id="UP001228905">
    <property type="component" value="Unassembled WGS sequence"/>
</dbReference>
<name>A0ABU0IWB9_9CAUL</name>
<dbReference type="EMBL" id="JAUSVS010000010">
    <property type="protein sequence ID" value="MDQ0466317.1"/>
    <property type="molecule type" value="Genomic_DNA"/>
</dbReference>
<organism evidence="1 2">
    <name type="scientific">Caulobacter ginsengisoli</name>
    <dbReference type="NCBI Taxonomy" id="400775"/>
    <lineage>
        <taxon>Bacteria</taxon>
        <taxon>Pseudomonadati</taxon>
        <taxon>Pseudomonadota</taxon>
        <taxon>Alphaproteobacteria</taxon>
        <taxon>Caulobacterales</taxon>
        <taxon>Caulobacteraceae</taxon>
        <taxon>Caulobacter</taxon>
    </lineage>
</organism>